<protein>
    <submittedName>
        <fullName evidence="6">TetR family transcriptional regulator</fullName>
    </submittedName>
</protein>
<accession>A0ABM6LVR9</accession>
<dbReference type="Pfam" id="PF17937">
    <property type="entry name" value="TetR_C_28"/>
    <property type="match status" value="1"/>
</dbReference>
<evidence type="ECO:0000313" key="6">
    <source>
        <dbReference type="EMBL" id="ASG66570.1"/>
    </source>
</evidence>
<evidence type="ECO:0000256" key="4">
    <source>
        <dbReference type="PROSITE-ProRule" id="PRU00335"/>
    </source>
</evidence>
<dbReference type="PANTHER" id="PTHR30055">
    <property type="entry name" value="HTH-TYPE TRANSCRIPTIONAL REGULATOR RUTR"/>
    <property type="match status" value="1"/>
</dbReference>
<dbReference type="InterPro" id="IPR050109">
    <property type="entry name" value="HTH-type_TetR-like_transc_reg"/>
</dbReference>
<sequence>MQTPNDSQNKVGRPSNKALILDAADSLVASEGASHLTFDALSQKTGISKGGLLYHFANKDALLQAMLQRRVERFESLRKEHLKRLDSDPNKAPKSILLAALDTDAECARLGSGMLAAAASNPELLEPLKRHVNDTIKQMEQHLGEQVGRMLFYSVHGARLFEQLNLCEQCVTEREQFAEYLLNQIDKLTETHTGN</sequence>
<dbReference type="EMBL" id="CP022133">
    <property type="protein sequence ID" value="ASG66570.1"/>
    <property type="molecule type" value="Genomic_DNA"/>
</dbReference>
<evidence type="ECO:0000256" key="1">
    <source>
        <dbReference type="ARBA" id="ARBA00023015"/>
    </source>
</evidence>
<keyword evidence="7" id="KW-1185">Reference proteome</keyword>
<dbReference type="SUPFAM" id="SSF46689">
    <property type="entry name" value="Homeodomain-like"/>
    <property type="match status" value="1"/>
</dbReference>
<keyword evidence="1" id="KW-0805">Transcription regulation</keyword>
<name>A0ABM6LVR9_9GAMM</name>
<evidence type="ECO:0000313" key="7">
    <source>
        <dbReference type="Proteomes" id="UP000197717"/>
    </source>
</evidence>
<dbReference type="PANTHER" id="PTHR30055:SF234">
    <property type="entry name" value="HTH-TYPE TRANSCRIPTIONAL REGULATOR BETI"/>
    <property type="match status" value="1"/>
</dbReference>
<dbReference type="PROSITE" id="PS50977">
    <property type="entry name" value="HTH_TETR_2"/>
    <property type="match status" value="1"/>
</dbReference>
<feature type="DNA-binding region" description="H-T-H motif" evidence="4">
    <location>
        <begin position="37"/>
        <end position="56"/>
    </location>
</feature>
<dbReference type="Proteomes" id="UP000197717">
    <property type="component" value="Chromosome"/>
</dbReference>
<dbReference type="InterPro" id="IPR001647">
    <property type="entry name" value="HTH_TetR"/>
</dbReference>
<dbReference type="InterPro" id="IPR041479">
    <property type="entry name" value="TetR_CgmR_C"/>
</dbReference>
<keyword evidence="2 4" id="KW-0238">DNA-binding</keyword>
<dbReference type="Gene3D" id="1.10.357.10">
    <property type="entry name" value="Tetracycline Repressor, domain 2"/>
    <property type="match status" value="1"/>
</dbReference>
<dbReference type="RefSeq" id="WP_088768924.1">
    <property type="nucleotide sequence ID" value="NZ_CP022133.1"/>
</dbReference>
<evidence type="ECO:0000256" key="2">
    <source>
        <dbReference type="ARBA" id="ARBA00023125"/>
    </source>
</evidence>
<reference evidence="6 7" key="1">
    <citation type="submission" date="2017-06" db="EMBL/GenBank/DDBJ databases">
        <title>Complete genome sequence of Idiomarina piscisalsi strain 10PY1A isolated from soil of Soudi Arabia.</title>
        <authorList>
            <person name="Kim M.-C."/>
            <person name="Jung B.K."/>
            <person name="Budiyanto F."/>
            <person name="Nzila A."/>
            <person name="Shin J.-H."/>
        </authorList>
    </citation>
    <scope>NUCLEOTIDE SEQUENCE [LARGE SCALE GENOMIC DNA]</scope>
    <source>
        <strain evidence="6 7">10PY1A</strain>
    </source>
</reference>
<organism evidence="6 7">
    <name type="scientific">Idiomarina piscisalsi</name>
    <dbReference type="NCBI Taxonomy" id="1096243"/>
    <lineage>
        <taxon>Bacteria</taxon>
        <taxon>Pseudomonadati</taxon>
        <taxon>Pseudomonadota</taxon>
        <taxon>Gammaproteobacteria</taxon>
        <taxon>Alteromonadales</taxon>
        <taxon>Idiomarinaceae</taxon>
        <taxon>Idiomarina</taxon>
    </lineage>
</organism>
<proteinExistence type="predicted"/>
<dbReference type="InterPro" id="IPR009057">
    <property type="entry name" value="Homeodomain-like_sf"/>
</dbReference>
<evidence type="ECO:0000256" key="3">
    <source>
        <dbReference type="ARBA" id="ARBA00023163"/>
    </source>
</evidence>
<keyword evidence="3" id="KW-0804">Transcription</keyword>
<dbReference type="PRINTS" id="PR00455">
    <property type="entry name" value="HTHTETR"/>
</dbReference>
<dbReference type="Pfam" id="PF00440">
    <property type="entry name" value="TetR_N"/>
    <property type="match status" value="1"/>
</dbReference>
<evidence type="ECO:0000259" key="5">
    <source>
        <dbReference type="PROSITE" id="PS50977"/>
    </source>
</evidence>
<feature type="domain" description="HTH tetR-type" evidence="5">
    <location>
        <begin position="14"/>
        <end position="74"/>
    </location>
</feature>
<gene>
    <name evidence="6" type="ORF">CEW91_10660</name>
</gene>